<dbReference type="InterPro" id="IPR036398">
    <property type="entry name" value="CA_dom_sf"/>
</dbReference>
<keyword evidence="7" id="KW-0732">Signal</keyword>
<evidence type="ECO:0000256" key="4">
    <source>
        <dbReference type="ARBA" id="ARBA00022833"/>
    </source>
</evidence>
<keyword evidence="3" id="KW-0479">Metal-binding</keyword>
<evidence type="ECO:0000256" key="6">
    <source>
        <dbReference type="ARBA" id="ARBA00048348"/>
    </source>
</evidence>
<organism evidence="9 10">
    <name type="scientific">Nitrosospira briensis</name>
    <dbReference type="NCBI Taxonomy" id="35799"/>
    <lineage>
        <taxon>Bacteria</taxon>
        <taxon>Pseudomonadati</taxon>
        <taxon>Pseudomonadota</taxon>
        <taxon>Betaproteobacteria</taxon>
        <taxon>Nitrosomonadales</taxon>
        <taxon>Nitrosomonadaceae</taxon>
        <taxon>Nitrosospira</taxon>
    </lineage>
</organism>
<feature type="signal peptide" evidence="7">
    <location>
        <begin position="1"/>
        <end position="28"/>
    </location>
</feature>
<feature type="chain" id="PRO_5010282298" description="carbonic anhydrase" evidence="7">
    <location>
        <begin position="29"/>
        <end position="315"/>
    </location>
</feature>
<dbReference type="CDD" id="cd03124">
    <property type="entry name" value="alpha_CA_prokaryotic_like"/>
    <property type="match status" value="1"/>
</dbReference>
<evidence type="ECO:0000259" key="8">
    <source>
        <dbReference type="PROSITE" id="PS51144"/>
    </source>
</evidence>
<dbReference type="Pfam" id="PF00194">
    <property type="entry name" value="Carb_anhydrase"/>
    <property type="match status" value="1"/>
</dbReference>
<dbReference type="InterPro" id="IPR023561">
    <property type="entry name" value="Carbonic_anhydrase_a-class"/>
</dbReference>
<dbReference type="GO" id="GO:0004089">
    <property type="term" value="F:carbonate dehydratase activity"/>
    <property type="evidence" value="ECO:0007669"/>
    <property type="project" value="UniProtKB-EC"/>
</dbReference>
<accession>A0A1I5CT63</accession>
<feature type="domain" description="Alpha-carbonic anhydrase" evidence="8">
    <location>
        <begin position="16"/>
        <end position="243"/>
    </location>
</feature>
<dbReference type="PANTHER" id="PTHR18952:SF265">
    <property type="entry name" value="CARBONIC ANHYDRASE"/>
    <property type="match status" value="1"/>
</dbReference>
<keyword evidence="10" id="KW-1185">Reference proteome</keyword>
<sequence>MSTSAFRLLQSAPFISALFLSGLPAAHAGPLDNILARLERQSPIDIRSDNTYFSKLPDLNFTLSSDTSLDIVNNGSPDHESTIRANINVGDGALKLSGHKWDLAQFHFHAPSEHLLNGQASPMEMHLVFTDSADNLLVVGRWIKEGGHNSSLDPIFSDLPQTTADVNHVDHFDLNTLVPDNLNSFRYSGSLTTPPFSEGVTWVDLAQPLYMSENQIDAFESLFPEGNTREVQPLNGRLILTDVPGFAEPWLATDALGSLVPGINIEGLPLTADVSNVAAAVPEPETYAMLLAGLGLIGFTVRRGKRQHRGLDLSV</sequence>
<dbReference type="SMART" id="SM01057">
    <property type="entry name" value="Carb_anhydrase"/>
    <property type="match status" value="1"/>
</dbReference>
<dbReference type="EMBL" id="FOVJ01000004">
    <property type="protein sequence ID" value="SFN90138.1"/>
    <property type="molecule type" value="Genomic_DNA"/>
</dbReference>
<evidence type="ECO:0000256" key="5">
    <source>
        <dbReference type="ARBA" id="ARBA00023239"/>
    </source>
</evidence>
<proteinExistence type="inferred from homology"/>
<reference evidence="10" key="1">
    <citation type="submission" date="2016-10" db="EMBL/GenBank/DDBJ databases">
        <authorList>
            <person name="Varghese N."/>
        </authorList>
    </citation>
    <scope>NUCLEOTIDE SEQUENCE [LARGE SCALE GENOMIC DNA]</scope>
    <source>
        <strain evidence="10">Nsp8</strain>
    </source>
</reference>
<dbReference type="RefSeq" id="WP_074797208.1">
    <property type="nucleotide sequence ID" value="NZ_FOVJ01000004.1"/>
</dbReference>
<evidence type="ECO:0000256" key="2">
    <source>
        <dbReference type="ARBA" id="ARBA00012925"/>
    </source>
</evidence>
<dbReference type="InterPro" id="IPR013424">
    <property type="entry name" value="Ice-binding_C"/>
</dbReference>
<dbReference type="AlphaFoldDB" id="A0A1I5CT63"/>
<keyword evidence="4" id="KW-0862">Zinc</keyword>
<gene>
    <name evidence="9" type="ORF">SAMN05216386_2130</name>
</gene>
<evidence type="ECO:0000256" key="7">
    <source>
        <dbReference type="SAM" id="SignalP"/>
    </source>
</evidence>
<dbReference type="Pfam" id="PF07589">
    <property type="entry name" value="PEP-CTERM"/>
    <property type="match status" value="1"/>
</dbReference>
<dbReference type="InterPro" id="IPR001148">
    <property type="entry name" value="CA_dom"/>
</dbReference>
<evidence type="ECO:0000313" key="9">
    <source>
        <dbReference type="EMBL" id="SFN90138.1"/>
    </source>
</evidence>
<dbReference type="Gene3D" id="3.10.200.10">
    <property type="entry name" value="Alpha carbonic anhydrase"/>
    <property type="match status" value="1"/>
</dbReference>
<comment type="catalytic activity">
    <reaction evidence="6">
        <text>hydrogencarbonate + H(+) = CO2 + H2O</text>
        <dbReference type="Rhea" id="RHEA:10748"/>
        <dbReference type="ChEBI" id="CHEBI:15377"/>
        <dbReference type="ChEBI" id="CHEBI:15378"/>
        <dbReference type="ChEBI" id="CHEBI:16526"/>
        <dbReference type="ChEBI" id="CHEBI:17544"/>
        <dbReference type="EC" id="4.2.1.1"/>
    </reaction>
</comment>
<evidence type="ECO:0000256" key="1">
    <source>
        <dbReference type="ARBA" id="ARBA00010718"/>
    </source>
</evidence>
<dbReference type="SUPFAM" id="SSF51069">
    <property type="entry name" value="Carbonic anhydrase"/>
    <property type="match status" value="1"/>
</dbReference>
<dbReference type="GO" id="GO:0008270">
    <property type="term" value="F:zinc ion binding"/>
    <property type="evidence" value="ECO:0007669"/>
    <property type="project" value="InterPro"/>
</dbReference>
<dbReference type="NCBIfam" id="TIGR02595">
    <property type="entry name" value="PEP_CTERM"/>
    <property type="match status" value="1"/>
</dbReference>
<keyword evidence="5" id="KW-0456">Lyase</keyword>
<dbReference type="Proteomes" id="UP000183107">
    <property type="component" value="Unassembled WGS sequence"/>
</dbReference>
<protein>
    <recommendedName>
        <fullName evidence="2">carbonic anhydrase</fullName>
        <ecNumber evidence="2">4.2.1.1</ecNumber>
    </recommendedName>
</protein>
<evidence type="ECO:0000313" key="10">
    <source>
        <dbReference type="Proteomes" id="UP000183107"/>
    </source>
</evidence>
<dbReference type="EC" id="4.2.1.1" evidence="2"/>
<comment type="similarity">
    <text evidence="1">Belongs to the alpha-carbonic anhydrase family.</text>
</comment>
<dbReference type="PANTHER" id="PTHR18952">
    <property type="entry name" value="CARBONIC ANHYDRASE"/>
    <property type="match status" value="1"/>
</dbReference>
<dbReference type="InterPro" id="IPR041891">
    <property type="entry name" value="Alpha_CA_prokaryot-like"/>
</dbReference>
<name>A0A1I5CT63_9PROT</name>
<evidence type="ECO:0000256" key="3">
    <source>
        <dbReference type="ARBA" id="ARBA00022723"/>
    </source>
</evidence>
<dbReference type="PROSITE" id="PS51144">
    <property type="entry name" value="ALPHA_CA_2"/>
    <property type="match status" value="1"/>
</dbReference>